<dbReference type="InterPro" id="IPR011989">
    <property type="entry name" value="ARM-like"/>
</dbReference>
<dbReference type="EMBL" id="JAWIZZ010000045">
    <property type="protein sequence ID" value="KAK5779835.1"/>
    <property type="molecule type" value="Genomic_DNA"/>
</dbReference>
<organism evidence="7 8">
    <name type="scientific">Arxiozyma heterogenica</name>
    <dbReference type="NCBI Taxonomy" id="278026"/>
    <lineage>
        <taxon>Eukaryota</taxon>
        <taxon>Fungi</taxon>
        <taxon>Dikarya</taxon>
        <taxon>Ascomycota</taxon>
        <taxon>Saccharomycotina</taxon>
        <taxon>Saccharomycetes</taxon>
        <taxon>Saccharomycetales</taxon>
        <taxon>Saccharomycetaceae</taxon>
        <taxon>Arxiozyma</taxon>
    </lineage>
</organism>
<dbReference type="GO" id="GO:0005737">
    <property type="term" value="C:cytoplasm"/>
    <property type="evidence" value="ECO:0007669"/>
    <property type="project" value="UniProtKB-SubCell"/>
</dbReference>
<comment type="subcellular location">
    <subcellularLocation>
        <location evidence="2">Cytoplasm</location>
    </subcellularLocation>
    <subcellularLocation>
        <location evidence="1">Nucleus</location>
    </subcellularLocation>
</comment>
<protein>
    <submittedName>
        <fullName evidence="7">Uncharacterized protein</fullName>
    </submittedName>
</protein>
<evidence type="ECO:0000313" key="7">
    <source>
        <dbReference type="EMBL" id="KAK5779835.1"/>
    </source>
</evidence>
<keyword evidence="4" id="KW-0677">Repeat</keyword>
<dbReference type="InterPro" id="IPR000225">
    <property type="entry name" value="Armadillo"/>
</dbReference>
<evidence type="ECO:0000256" key="1">
    <source>
        <dbReference type="ARBA" id="ARBA00004123"/>
    </source>
</evidence>
<dbReference type="PANTHER" id="PTHR15651:SF7">
    <property type="entry name" value="ARMADILLO REPEAT-CONTAINING PROTEIN 8"/>
    <property type="match status" value="1"/>
</dbReference>
<feature type="region of interest" description="Disordered" evidence="6">
    <location>
        <begin position="846"/>
        <end position="894"/>
    </location>
</feature>
<accession>A0AAN8A8P1</accession>
<dbReference type="SUPFAM" id="SSF48371">
    <property type="entry name" value="ARM repeat"/>
    <property type="match status" value="1"/>
</dbReference>
<gene>
    <name evidence="7" type="ORF">RI543_002371</name>
</gene>
<sequence>MSTQVTEPYLPSITSLSSENQLLNARYIVEPDFDFINSLLNDLSIVPPLIQQKRLDTLYSLMNINDMLREEISHDYLRTVRYLYSHISLNETLIKNDLITNIKFFKLINLCVNKCPYLLYPHLIQFKEYLFYLIDSFKLFMNENDISINSNDRMSCNIIICDLLFTFLLHISNTDWKFDCTFNTYLEDLIFQIINKYIHGMNFKYSLKVRLSKNESYNSYNSLLISSKDNETINYQISQQQSENTSYSVAYDCLSNKGLLLSNLIPNPVKISSVIECTILSRCLVLYTEINSSISIINSSSNNNNIDINSKIINPSTLQLWQNPHVMLFVSSLLKYPNIELKLSALKFLLFPFLHVKHSSLNKNNTNNLRNITKYLPYLFQSLDYGYIPFWFDPFDYIIDLIVLFNEKNPTNNPILVYIDESNLYKTFLDVFTSCIELSSKNQYILETLIKMVHIWASLSSFEERTRCAVVNIPNILTRLKGDVESHINLLNEFIEYYQSVNKNKLHTKRKFPPLHDSKLVLAWLHLLKSFSRSITILRTKLQKVYLTETLAKMLNVLYRLTHMTYDVGNSFLKIELEIMELTLGNICNFIVEFSSLQVSVLQTDIIGTIKEILTDSLFNPNSETNFNKERADAFKDLKLQDIKAYSLWVLRHLMYNCPNSEKMKLLQRIPLDIILDFINDPNWSVQEQCCQLLRNLTCNSRRVVNVLLEKFKYVEFKIDSKTGLNKKVGSTYLFEYLARKMRLLDMRDKCQRKTLEAILYIINNIAAVNEDKKRLVVEQNDILEILKAILSESSQNSLKYGNDSDLKLASLWVLNNLLWNSSLSTYTQYVLEGYTATAENNINKSTSSVNANNNTSSINDTQDSSSSSRSSRSSNEVNTYGSNNESKPYNLLTGEDRHTIAGEEEEETENDDNDKASDEFIHPFRSATDDINTKSVHAGDYTVERCKKLEAIGLYALIKQNIFDDSLDVREKARTLLYHMDLLLKKV</sequence>
<evidence type="ECO:0000256" key="5">
    <source>
        <dbReference type="ARBA" id="ARBA00023242"/>
    </source>
</evidence>
<keyword evidence="5" id="KW-0539">Nucleus</keyword>
<evidence type="ECO:0000256" key="3">
    <source>
        <dbReference type="ARBA" id="ARBA00022490"/>
    </source>
</evidence>
<evidence type="ECO:0000256" key="6">
    <source>
        <dbReference type="SAM" id="MobiDB-lite"/>
    </source>
</evidence>
<reference evidence="8" key="1">
    <citation type="submission" date="2023-07" db="EMBL/GenBank/DDBJ databases">
        <title>A draft genome of Kazachstania heterogenica Y-27499.</title>
        <authorList>
            <person name="Donic C."/>
            <person name="Kralova J.S."/>
            <person name="Fidel L."/>
            <person name="Ben-Dor S."/>
            <person name="Jung S."/>
        </authorList>
    </citation>
    <scope>NUCLEOTIDE SEQUENCE [LARGE SCALE GENOMIC DNA]</scope>
    <source>
        <strain evidence="8">Y27499</strain>
    </source>
</reference>
<dbReference type="AlphaFoldDB" id="A0AAN8A8P1"/>
<dbReference type="SMART" id="SM00185">
    <property type="entry name" value="ARM"/>
    <property type="match status" value="2"/>
</dbReference>
<dbReference type="InterPro" id="IPR038739">
    <property type="entry name" value="ARMC8/Vid28"/>
</dbReference>
<dbReference type="GO" id="GO:0034657">
    <property type="term" value="C:GID complex"/>
    <property type="evidence" value="ECO:0007669"/>
    <property type="project" value="TreeGrafter"/>
</dbReference>
<feature type="compositionally biased region" description="Polar residues" evidence="6">
    <location>
        <begin position="877"/>
        <end position="888"/>
    </location>
</feature>
<feature type="compositionally biased region" description="Low complexity" evidence="6">
    <location>
        <begin position="846"/>
        <end position="876"/>
    </location>
</feature>
<dbReference type="Gene3D" id="1.25.10.10">
    <property type="entry name" value="Leucine-rich Repeat Variant"/>
    <property type="match status" value="1"/>
</dbReference>
<evidence type="ECO:0000256" key="2">
    <source>
        <dbReference type="ARBA" id="ARBA00004496"/>
    </source>
</evidence>
<dbReference type="GO" id="GO:0005634">
    <property type="term" value="C:nucleus"/>
    <property type="evidence" value="ECO:0007669"/>
    <property type="project" value="UniProtKB-SubCell"/>
</dbReference>
<keyword evidence="3" id="KW-0963">Cytoplasm</keyword>
<name>A0AAN8A8P1_9SACH</name>
<evidence type="ECO:0000256" key="4">
    <source>
        <dbReference type="ARBA" id="ARBA00022737"/>
    </source>
</evidence>
<evidence type="ECO:0000313" key="8">
    <source>
        <dbReference type="Proteomes" id="UP001306508"/>
    </source>
</evidence>
<dbReference type="Proteomes" id="UP001306508">
    <property type="component" value="Unassembled WGS sequence"/>
</dbReference>
<dbReference type="PANTHER" id="PTHR15651">
    <property type="entry name" value="ARMADILLO REPEAT-CONTAINING PROTEIN 8"/>
    <property type="match status" value="1"/>
</dbReference>
<dbReference type="GO" id="GO:0043161">
    <property type="term" value="P:proteasome-mediated ubiquitin-dependent protein catabolic process"/>
    <property type="evidence" value="ECO:0007669"/>
    <property type="project" value="TreeGrafter"/>
</dbReference>
<dbReference type="InterPro" id="IPR016024">
    <property type="entry name" value="ARM-type_fold"/>
</dbReference>
<proteinExistence type="predicted"/>
<keyword evidence="8" id="KW-1185">Reference proteome</keyword>
<comment type="caution">
    <text evidence="7">The sequence shown here is derived from an EMBL/GenBank/DDBJ whole genome shotgun (WGS) entry which is preliminary data.</text>
</comment>